<feature type="domain" description="ART-PolyVal-like" evidence="2">
    <location>
        <begin position="740"/>
        <end position="864"/>
    </location>
</feature>
<feature type="domain" description="Large polyvalent protein associated" evidence="4">
    <location>
        <begin position="1708"/>
        <end position="1901"/>
    </location>
</feature>
<feature type="domain" description="Inorganic pyrophosphatase" evidence="3">
    <location>
        <begin position="435"/>
        <end position="568"/>
    </location>
</feature>
<dbReference type="Proteomes" id="UP000242930">
    <property type="component" value="Unassembled WGS sequence"/>
</dbReference>
<evidence type="ECO:0000256" key="1">
    <source>
        <dbReference type="SAM" id="MobiDB-lite"/>
    </source>
</evidence>
<dbReference type="RefSeq" id="WP_090311403.1">
    <property type="nucleotide sequence ID" value="NZ_FNZE01000009.1"/>
</dbReference>
<dbReference type="Pfam" id="PF18760">
    <property type="entry name" value="ART-PolyVal"/>
    <property type="match status" value="1"/>
</dbReference>
<name>A0A1H6Z0W5_9PSED</name>
<feature type="region of interest" description="Disordered" evidence="1">
    <location>
        <begin position="695"/>
        <end position="722"/>
    </location>
</feature>
<protein>
    <recommendedName>
        <fullName evidence="7">Inorganic pyrophosphatase domain-containing protein</fullName>
    </recommendedName>
</protein>
<feature type="compositionally biased region" description="Pro residues" evidence="1">
    <location>
        <begin position="636"/>
        <end position="646"/>
    </location>
</feature>
<evidence type="ECO:0000313" key="6">
    <source>
        <dbReference type="Proteomes" id="UP000242930"/>
    </source>
</evidence>
<organism evidence="5 6">
    <name type="scientific">Pseudomonas linyingensis</name>
    <dbReference type="NCBI Taxonomy" id="915471"/>
    <lineage>
        <taxon>Bacteria</taxon>
        <taxon>Pseudomonadati</taxon>
        <taxon>Pseudomonadota</taxon>
        <taxon>Gammaproteobacteria</taxon>
        <taxon>Pseudomonadales</taxon>
        <taxon>Pseudomonadaceae</taxon>
        <taxon>Pseudomonas</taxon>
    </lineage>
</organism>
<feature type="region of interest" description="Disordered" evidence="1">
    <location>
        <begin position="421"/>
        <end position="446"/>
    </location>
</feature>
<dbReference type="Pfam" id="PF18857">
    <property type="entry name" value="LPD38"/>
    <property type="match status" value="1"/>
</dbReference>
<dbReference type="InterPro" id="IPR040561">
    <property type="entry name" value="LPD38"/>
</dbReference>
<dbReference type="InterPro" id="IPR049522">
    <property type="entry name" value="ART-PolyVal_dom"/>
</dbReference>
<evidence type="ECO:0000259" key="4">
    <source>
        <dbReference type="Pfam" id="PF18857"/>
    </source>
</evidence>
<feature type="compositionally biased region" description="Polar residues" evidence="1">
    <location>
        <begin position="581"/>
        <end position="592"/>
    </location>
</feature>
<keyword evidence="6" id="KW-1185">Reference proteome</keyword>
<gene>
    <name evidence="5" type="ORF">SAMN05216201_109107</name>
</gene>
<dbReference type="Pfam" id="PF18823">
    <property type="entry name" value="InPase"/>
    <property type="match status" value="1"/>
</dbReference>
<feature type="region of interest" description="Disordered" evidence="1">
    <location>
        <begin position="1290"/>
        <end position="1309"/>
    </location>
</feature>
<feature type="compositionally biased region" description="Low complexity" evidence="1">
    <location>
        <begin position="702"/>
        <end position="713"/>
    </location>
</feature>
<evidence type="ECO:0000259" key="2">
    <source>
        <dbReference type="Pfam" id="PF18760"/>
    </source>
</evidence>
<dbReference type="STRING" id="915471.SAMN05216201_109107"/>
<dbReference type="InterPro" id="IPR041595">
    <property type="entry name" value="Inorganic_Pase"/>
</dbReference>
<accession>A0A1H6Z0W5</accession>
<reference evidence="6" key="1">
    <citation type="submission" date="2016-10" db="EMBL/GenBank/DDBJ databases">
        <authorList>
            <person name="Varghese N."/>
            <person name="Submissions S."/>
        </authorList>
    </citation>
    <scope>NUCLEOTIDE SEQUENCE [LARGE SCALE GENOMIC DNA]</scope>
    <source>
        <strain evidence="6">LMG 25967</strain>
    </source>
</reference>
<sequence>MQQKQQGEAPRWEIVAGSEQFQSAPAEVRETVRQRFYEQYVAPSVPQGMEQDVWARFTERTSADVLSAAPAPARNQMEQDTPTLGEQAGGLALGGLKGAMRSVKWAPDLVQMVAPNPVTQAASDFFQRGIEAADQLTPEAYRAQQQRPILFEDEQGNLDWQMPSIGQTAGVIAESLPQIPSMLVAGGAAARGLQGLGLAKGAAQAVGYGAANSAMVTPLQHDEVLREALAEGQRQGLTGEALEQYANERANALAQIVGPLSFATGAAGLGLAARLGEGSGNVLSGFAKGVTADTPFEAIEEGGQHVAADIAMRRQVDATGALNAGAMGALAGGVTGGALGAVSSGPVVGAPDVDTTQPSQNTRGGRELDLLLEEEIDNANPGGDPESLAIQALDPESAQLHQDGQLAASEPSTSLDLAAHEAATSPNNDLREPTQAQKEAGNYKKGRIRVQGMDISIENPRGSERSGAGPDGAEWRHTMSDHYGYIKRTTGADGEQVDVYVGPQPDSAQVFVVDQLNQQDGSFDEHKVMLGYPDQASAIAAYRANFDEGWQVGPVTAMPVGQFKAWIKDGDLSGPMAQKQPEASTAQPTTPGITAPAPNIAGAAPEVTGPAPNTVGQVPLVRSSVGEPLSGESEPVVPPRSPPVAPPTVGHQLKAPPANWRRNYIQARQYAKTLGVPLKAGQKLAEMVAAIDERIDGPDSSQPFAQPEQAAAQPTPPASGRVQTQAETFKRWFGDSRVADADGRPLTVYHGTSADFSSFDPGRSGKANGLMFARGIYLTANPEYAGAMAQGDGSNLMPVYASLQNPAVFDSYAEANTLGSAEWKRIESDGVHDGVIIMDRGAMSEVIAFRPEQIKSAVGNSGDFDPTNPDIRYRLDGEEGGHLQASAAVEALAAAPELAGIQVVQSFADLPLSVRTRAERDGVAPSDLRGVFRQDAQYLVADNLDSVDDAVHTAVHEMVGHLGVRGVLGNELDATLERIYSSEAATAKGRQRIAQIREVYASPLQRRSAAGQRLLVAEEIVAHLAESGDRAGALQRFVSKVRAMLRKLFPQVRWTYNDVLGLVDQSRAWLRRQGGDVPVKGEQRYALVAPAATADAPPSQGRLSADATQESAGVELPAETLARRGQRLWQDKLNRFTVIKEWLAERGVELSEQADVYRAEERMHSRFANKAKDFREGTVRPMVEKIQQAGFGMDEVAQYLHAQHAQERNAQITKINKQMPDGGSGMSNAEARAILAAADPQLVRLANELRAITDRTRKVLLDFGLIGKEQADAWQKAYQHYVPLKGGPDGQAQAGTGKGLSASHKTKRALGHKVREEGEWIVENIIADHERALMAAEKNLVGRHLLKMAIDVGMDEIMTVGKPEKRGVLQNRTSYEVLYQGRPIGAFETLEGARTFKTAAPLTMKKATLSDFTIRQSNDPSVVYMASPMPAPNEALVYVDGQVIRVQINDDLLARAYNNLGADALGTFLSVGRALNRWFSTVYTGYNPEFLVTNIIRDFTTGLANATGEEGALFAAKTAKNYFASFGALLRYARKGMADQWIRQYREDGGNTGAAYLSDLERLGADVQAEYAAYQGVMANLRKGSLKGAARAAGRRAFNATLRHIEAWNEAGENAMRLALYRTSIEQGKSRNRAASLAKNTTVNFNRRGELGAQANALYLFFNAGVQGTASLAHAHFKGRHKRQAWAVSGAMAALGYSLALLAAGEDEDEYEKTPDHAKARNLVIPLGDGKPLTIPIPYGYGFFFNFGRLVADAQRTGETDGTAWKLAASFVGEFTPFSGAVAGDEPELAQAGLFLLPTVGQIPLSVAFNRTSFGGPMYPENSFKEFEPDRLKMWRGTEGTWADSLAGALEGVGMDVSPETLKYLNRTFTGGAGNFVGSTVDAAALGAQGAAPEIREIPFLRKFYRENGVGDARARFWRYQAKAKKAAEELDRAIDAGDRGRVRALVGESRELIAMAEVAQAFSEASGAVRDRVQEIRLGDLPVAEQRDQIRRIEQRETELYDRFIGIFKARVQAQ</sequence>
<evidence type="ECO:0000313" key="5">
    <source>
        <dbReference type="EMBL" id="SEJ47111.1"/>
    </source>
</evidence>
<feature type="region of interest" description="Disordered" evidence="1">
    <location>
        <begin position="572"/>
        <end position="655"/>
    </location>
</feature>
<proteinExistence type="predicted"/>
<dbReference type="EMBL" id="FNZE01000009">
    <property type="protein sequence ID" value="SEJ47111.1"/>
    <property type="molecule type" value="Genomic_DNA"/>
</dbReference>
<evidence type="ECO:0008006" key="7">
    <source>
        <dbReference type="Google" id="ProtNLM"/>
    </source>
</evidence>
<dbReference type="OrthoDB" id="343736at2"/>
<evidence type="ECO:0000259" key="3">
    <source>
        <dbReference type="Pfam" id="PF18823"/>
    </source>
</evidence>